<keyword evidence="4" id="KW-1185">Reference proteome</keyword>
<feature type="region of interest" description="Disordered" evidence="1">
    <location>
        <begin position="1"/>
        <end position="48"/>
    </location>
</feature>
<feature type="region of interest" description="Disordered" evidence="1">
    <location>
        <begin position="334"/>
        <end position="362"/>
    </location>
</feature>
<dbReference type="AlphaFoldDB" id="A0A4S2KV46"/>
<feature type="domain" description="Endonuclease/exonuclease/phosphatase" evidence="2">
    <location>
        <begin position="145"/>
        <end position="270"/>
    </location>
</feature>
<dbReference type="InterPro" id="IPR036691">
    <property type="entry name" value="Endo/exonu/phosph_ase_sf"/>
</dbReference>
<comment type="caution">
    <text evidence="3">The sequence shown here is derived from an EMBL/GenBank/DDBJ whole genome shotgun (WGS) entry which is preliminary data.</text>
</comment>
<accession>A0A4S2KV46</accession>
<name>A0A4S2KV46_9HYME</name>
<evidence type="ECO:0000256" key="1">
    <source>
        <dbReference type="SAM" id="MobiDB-lite"/>
    </source>
</evidence>
<sequence>MRGKAERATKEVKMDEESIKEEEEEVGGNDIGKTEGYEEEEEGNGRVGEETWRMAFWNVAGIKNKDEDFWEGIKEWDVIVMMETWMDEKEWEKEKEKLPREYKLATRKNRKDRACGRMLLGLRKSVEEVKEGRGMIEEEGRIEDKKLEELKEWTEEGEKGVRTIVSGDFNARTGKKGGWEEEVEGIGEKRGRKSKDKKVNKDGRKLLEFIEERGWMILNGGMKGDEEGEFTYTGEKGETVIDYVIGNEKVRERVERLEVGERVDSAHHPLILWVRGSLKGKQRRKEAERIRRREIWSKEGRTQFRERLGMIGGKSDLQEEIEEGTSKIRRVIKENEKKRMKEGLTRTEDGGGMRNAGRERGE</sequence>
<dbReference type="GO" id="GO:0003824">
    <property type="term" value="F:catalytic activity"/>
    <property type="evidence" value="ECO:0007669"/>
    <property type="project" value="InterPro"/>
</dbReference>
<dbReference type="InterPro" id="IPR005135">
    <property type="entry name" value="Endo/exonuclease/phosphatase"/>
</dbReference>
<reference evidence="3 4" key="1">
    <citation type="journal article" date="2019" name="Philos. Trans. R. Soc. Lond., B, Biol. Sci.">
        <title>Ant behaviour and brain gene expression of defending hosts depend on the ecological success of the intruding social parasite.</title>
        <authorList>
            <person name="Kaur R."/>
            <person name="Stoldt M."/>
            <person name="Jongepier E."/>
            <person name="Feldmeyer B."/>
            <person name="Menzel F."/>
            <person name="Bornberg-Bauer E."/>
            <person name="Foitzik S."/>
        </authorList>
    </citation>
    <scope>NUCLEOTIDE SEQUENCE [LARGE SCALE GENOMIC DNA]</scope>
    <source>
        <tissue evidence="3">Whole body</tissue>
    </source>
</reference>
<feature type="compositionally biased region" description="Basic and acidic residues" evidence="1">
    <location>
        <begin position="1"/>
        <end position="17"/>
    </location>
</feature>
<organism evidence="3 4">
    <name type="scientific">Temnothorax longispinosus</name>
    <dbReference type="NCBI Taxonomy" id="300112"/>
    <lineage>
        <taxon>Eukaryota</taxon>
        <taxon>Metazoa</taxon>
        <taxon>Ecdysozoa</taxon>
        <taxon>Arthropoda</taxon>
        <taxon>Hexapoda</taxon>
        <taxon>Insecta</taxon>
        <taxon>Pterygota</taxon>
        <taxon>Neoptera</taxon>
        <taxon>Endopterygota</taxon>
        <taxon>Hymenoptera</taxon>
        <taxon>Apocrita</taxon>
        <taxon>Aculeata</taxon>
        <taxon>Formicoidea</taxon>
        <taxon>Formicidae</taxon>
        <taxon>Myrmicinae</taxon>
        <taxon>Temnothorax</taxon>
    </lineage>
</organism>
<dbReference type="Gene3D" id="3.60.10.10">
    <property type="entry name" value="Endonuclease/exonuclease/phosphatase"/>
    <property type="match status" value="1"/>
</dbReference>
<evidence type="ECO:0000259" key="2">
    <source>
        <dbReference type="Pfam" id="PF14529"/>
    </source>
</evidence>
<dbReference type="STRING" id="300112.A0A4S2KV46"/>
<dbReference type="Pfam" id="PF14529">
    <property type="entry name" value="Exo_endo_phos_2"/>
    <property type="match status" value="1"/>
</dbReference>
<dbReference type="Proteomes" id="UP000310200">
    <property type="component" value="Unassembled WGS sequence"/>
</dbReference>
<evidence type="ECO:0000313" key="3">
    <source>
        <dbReference type="EMBL" id="TGZ52029.1"/>
    </source>
</evidence>
<gene>
    <name evidence="3" type="ORF">DBV15_12118</name>
</gene>
<proteinExistence type="predicted"/>
<feature type="compositionally biased region" description="Acidic residues" evidence="1">
    <location>
        <begin position="18"/>
        <end position="27"/>
    </location>
</feature>
<protein>
    <recommendedName>
        <fullName evidence="2">Endonuclease/exonuclease/phosphatase domain-containing protein</fullName>
    </recommendedName>
</protein>
<dbReference type="SUPFAM" id="SSF56219">
    <property type="entry name" value="DNase I-like"/>
    <property type="match status" value="1"/>
</dbReference>
<dbReference type="EMBL" id="QBLH01001382">
    <property type="protein sequence ID" value="TGZ52029.1"/>
    <property type="molecule type" value="Genomic_DNA"/>
</dbReference>
<evidence type="ECO:0000313" key="4">
    <source>
        <dbReference type="Proteomes" id="UP000310200"/>
    </source>
</evidence>